<dbReference type="InterPro" id="IPR050464">
    <property type="entry name" value="Zeta_carotene_desat/Oxidored"/>
</dbReference>
<evidence type="ECO:0000313" key="13">
    <source>
        <dbReference type="EMBL" id="KAJ4346963.1"/>
    </source>
</evidence>
<dbReference type="Pfam" id="PF13450">
    <property type="entry name" value="NAD_binding_8"/>
    <property type="match status" value="1"/>
</dbReference>
<dbReference type="RefSeq" id="XP_056066763.1">
    <property type="nucleotide sequence ID" value="XM_056219636.1"/>
</dbReference>
<dbReference type="GO" id="GO:0005743">
    <property type="term" value="C:mitochondrial inner membrane"/>
    <property type="evidence" value="ECO:0007669"/>
    <property type="project" value="TreeGrafter"/>
</dbReference>
<accession>A0A9W8XCN3</accession>
<evidence type="ECO:0000256" key="4">
    <source>
        <dbReference type="ARBA" id="ARBA00010551"/>
    </source>
</evidence>
<dbReference type="PANTHER" id="PTHR42923">
    <property type="entry name" value="PROTOPORPHYRINOGEN OXIDASE"/>
    <property type="match status" value="1"/>
</dbReference>
<dbReference type="GO" id="GO:0006783">
    <property type="term" value="P:heme biosynthetic process"/>
    <property type="evidence" value="ECO:0007669"/>
    <property type="project" value="UniProtKB-KW"/>
</dbReference>
<comment type="cofactor">
    <cofactor evidence="1">
        <name>FAD</name>
        <dbReference type="ChEBI" id="CHEBI:57692"/>
    </cofactor>
</comment>
<evidence type="ECO:0000256" key="9">
    <source>
        <dbReference type="ARBA" id="ARBA00023133"/>
    </source>
</evidence>
<dbReference type="PANTHER" id="PTHR42923:SF3">
    <property type="entry name" value="PROTOPORPHYRINOGEN OXIDASE"/>
    <property type="match status" value="1"/>
</dbReference>
<keyword evidence="14" id="KW-1185">Reference proteome</keyword>
<evidence type="ECO:0000256" key="11">
    <source>
        <dbReference type="ARBA" id="ARBA00047554"/>
    </source>
</evidence>
<dbReference type="GeneID" id="80914426"/>
<dbReference type="InterPro" id="IPR036188">
    <property type="entry name" value="FAD/NAD-bd_sf"/>
</dbReference>
<dbReference type="GO" id="GO:0004729">
    <property type="term" value="F:oxygen-dependent protoporphyrinogen oxidase activity"/>
    <property type="evidence" value="ECO:0007669"/>
    <property type="project" value="UniProtKB-EC"/>
</dbReference>
<keyword evidence="6" id="KW-0285">Flavoprotein</keyword>
<evidence type="ECO:0000256" key="1">
    <source>
        <dbReference type="ARBA" id="ARBA00001974"/>
    </source>
</evidence>
<dbReference type="SUPFAM" id="SSF54373">
    <property type="entry name" value="FAD-linked reductases, C-terminal domain"/>
    <property type="match status" value="1"/>
</dbReference>
<organism evidence="13 14">
    <name type="scientific">Didymosphaeria variabile</name>
    <dbReference type="NCBI Taxonomy" id="1932322"/>
    <lineage>
        <taxon>Eukaryota</taxon>
        <taxon>Fungi</taxon>
        <taxon>Dikarya</taxon>
        <taxon>Ascomycota</taxon>
        <taxon>Pezizomycotina</taxon>
        <taxon>Dothideomycetes</taxon>
        <taxon>Pleosporomycetidae</taxon>
        <taxon>Pleosporales</taxon>
        <taxon>Massarineae</taxon>
        <taxon>Didymosphaeriaceae</taxon>
        <taxon>Didymosphaeria</taxon>
    </lineage>
</organism>
<evidence type="ECO:0000313" key="14">
    <source>
        <dbReference type="Proteomes" id="UP001140513"/>
    </source>
</evidence>
<comment type="pathway">
    <text evidence="3">Porphyrin-containing compound metabolism; protoporphyrin-IX biosynthesis; protoporphyrin-IX from protoporphyrinogen-IX: step 1/1.</text>
</comment>
<dbReference type="Gene3D" id="3.50.50.60">
    <property type="entry name" value="FAD/NAD(P)-binding domain"/>
    <property type="match status" value="1"/>
</dbReference>
<evidence type="ECO:0000256" key="10">
    <source>
        <dbReference type="ARBA" id="ARBA00023244"/>
    </source>
</evidence>
<dbReference type="EMBL" id="JAPEUX010000008">
    <property type="protein sequence ID" value="KAJ4346963.1"/>
    <property type="molecule type" value="Genomic_DNA"/>
</dbReference>
<evidence type="ECO:0000256" key="6">
    <source>
        <dbReference type="ARBA" id="ARBA00022630"/>
    </source>
</evidence>
<evidence type="ECO:0000256" key="2">
    <source>
        <dbReference type="ARBA" id="ARBA00002600"/>
    </source>
</evidence>
<dbReference type="SUPFAM" id="SSF51905">
    <property type="entry name" value="FAD/NAD(P)-binding domain"/>
    <property type="match status" value="1"/>
</dbReference>
<keyword evidence="12" id="KW-0812">Transmembrane</keyword>
<keyword evidence="12" id="KW-1133">Transmembrane helix</keyword>
<keyword evidence="10" id="KW-0627">Porphyrin biosynthesis</keyword>
<proteinExistence type="inferred from homology"/>
<evidence type="ECO:0000256" key="5">
    <source>
        <dbReference type="ARBA" id="ARBA00012867"/>
    </source>
</evidence>
<dbReference type="NCBIfam" id="TIGR00562">
    <property type="entry name" value="proto_IX_ox"/>
    <property type="match status" value="1"/>
</dbReference>
<comment type="catalytic activity">
    <reaction evidence="11">
        <text>protoporphyrinogen IX + 3 O2 = protoporphyrin IX + 3 H2O2</text>
        <dbReference type="Rhea" id="RHEA:25576"/>
        <dbReference type="ChEBI" id="CHEBI:15379"/>
        <dbReference type="ChEBI" id="CHEBI:16240"/>
        <dbReference type="ChEBI" id="CHEBI:57306"/>
        <dbReference type="ChEBI" id="CHEBI:57307"/>
        <dbReference type="EC" id="1.3.3.4"/>
    </reaction>
</comment>
<keyword evidence="12" id="KW-0472">Membrane</keyword>
<comment type="similarity">
    <text evidence="4">Belongs to the protoporphyrinogen/coproporphyrinogen oxidase family. Protoporphyrinogen oxidase subfamily.</text>
</comment>
<evidence type="ECO:0000256" key="8">
    <source>
        <dbReference type="ARBA" id="ARBA00023002"/>
    </source>
</evidence>
<keyword evidence="7" id="KW-0274">FAD</keyword>
<dbReference type="OrthoDB" id="438553at2759"/>
<evidence type="ECO:0000256" key="3">
    <source>
        <dbReference type="ARBA" id="ARBA00005073"/>
    </source>
</evidence>
<dbReference type="EC" id="1.3.3.4" evidence="5"/>
<dbReference type="InterPro" id="IPR004572">
    <property type="entry name" value="Protoporphyrinogen_oxidase"/>
</dbReference>
<comment type="caution">
    <text evidence="13">The sequence shown here is derived from an EMBL/GenBank/DDBJ whole genome shotgun (WGS) entry which is preliminary data.</text>
</comment>
<reference evidence="13" key="1">
    <citation type="submission" date="2022-10" db="EMBL/GenBank/DDBJ databases">
        <title>Tapping the CABI collections for fungal endophytes: first genome assemblies for Collariella, Neodidymelliopsis, Ascochyta clinopodiicola, Didymella pomorum, Didymosphaeria variabile, Neocosmospora piperis and Neocucurbitaria cava.</title>
        <authorList>
            <person name="Hill R."/>
        </authorList>
    </citation>
    <scope>NUCLEOTIDE SEQUENCE</scope>
    <source>
        <strain evidence="13">IMI 356815</strain>
    </source>
</reference>
<name>A0A9W8XCN3_9PLEO</name>
<sequence>MRLKKHVPLIMSTMRRVALRPVASSLCNRCRRYISSQAYPEKVAVLGGGISGLASAYFVAKEFPQSKITIHEANKDGGGWIQSRRVEVPKGDVLFEYGARSLRPGRDALITAQLIQDLDLTDNVIFTKKAATGAKNRYIYYPDRLQRLPSPGDAPDFWHIAELWRSGLLAGAPYALLEPFRRQRPESLKDESIGDFVERRFDKRLGTNLASAVMHGIYAGDIWKLSARTLLSQAWMLEGLAGSIYKGMIKIQQETPLTERVMLFHPHDLDVYKAMREEVKLNDPFRALLDESAMFTFENGMAELVLALKKTLEKSGNVDFKFDSRVQNYKLAKENRDQVDVTTGPREAPSTEKYDLVVSTLRNPKLTPFVTVMTVNLYFPNPNLIPEKGFGYLIPQSVAFEENPERALGVIFDSDAIQGQDTAEGTKLTVMLGGHYWDGWEHFPSNDEAYELAMSLLRRHLHIKEEPTNYHVNLSKDCIPQYTVGYDERLKGYAERVLFEFQGRVRVVGNQTHGVGVNDCIRGAWAMARQLRGVGWKKMETGLEKALDERYDGAWRYGAVNGNDPPDADEYTSIHVHVGKFMWSHEQSDYDSAINNFDGDEIHLLQYLFGYCIYCIGHWKYDWHGEFDGHGGDIFWFNRIFDHLEHNACVGVSVGAIVVIAAVVFFIIRKRRRQTPAKTKEEAEDAAPPPIDEKRAQVLEHSVGASELDARERAEMWSPPAVAEVGTSANVSELPGDSNFLQTSPKPDAGMSTVSELEGVASVRDDLPVPLYKVQALCSDCMLPEYRFRTLRSVEC</sequence>
<evidence type="ECO:0000256" key="7">
    <source>
        <dbReference type="ARBA" id="ARBA00022827"/>
    </source>
</evidence>
<keyword evidence="9" id="KW-0350">Heme biosynthesis</keyword>
<comment type="function">
    <text evidence="2">Catalyzes the 6-electron oxidation of protoporphyrinogen-IX to form protoporphyrin-IX.</text>
</comment>
<protein>
    <recommendedName>
        <fullName evidence="5">protoporphyrinogen oxidase</fullName>
        <ecNumber evidence="5">1.3.3.4</ecNumber>
    </recommendedName>
</protein>
<evidence type="ECO:0000256" key="12">
    <source>
        <dbReference type="SAM" id="Phobius"/>
    </source>
</evidence>
<feature type="transmembrane region" description="Helical" evidence="12">
    <location>
        <begin position="650"/>
        <end position="668"/>
    </location>
</feature>
<gene>
    <name evidence="13" type="primary">HEM14</name>
    <name evidence="13" type="ORF">N0V89_010896</name>
</gene>
<keyword evidence="8" id="KW-0560">Oxidoreductase</keyword>
<dbReference type="Proteomes" id="UP001140513">
    <property type="component" value="Unassembled WGS sequence"/>
</dbReference>
<dbReference type="AlphaFoldDB" id="A0A9W8XCN3"/>